<dbReference type="PANTHER" id="PTHR43167">
    <property type="entry name" value="PUTATIVE (AFU_ORTHOLOGUE AFUA_6G01830)-RELATED"/>
    <property type="match status" value="1"/>
</dbReference>
<evidence type="ECO:0000256" key="1">
    <source>
        <dbReference type="ARBA" id="ARBA00022603"/>
    </source>
</evidence>
<sequence length="215" mass="24553">MMIDFDIKVQSVLTTYHKRIATENKLMQTLPLEEGMKMRDEFLLPVGREVGQFLNALIKGSKAKTILEIGTSYGYSTLWLAEAARANKGKVITLENNPEKVVYAKEKIEEAGLIQFVDFRVGDALESIENATETFDFVLLDIWKELYVECFDLFYSKLNKGAWVLGDNMLLPPHSTKETNAYRKSITNKKTFTSILMPIGSGIEVSHYKNYEYEI</sequence>
<dbReference type="Proteomes" id="UP001303407">
    <property type="component" value="Chromosome"/>
</dbReference>
<gene>
    <name evidence="4" type="ORF">RHP49_17010</name>
</gene>
<keyword evidence="5" id="KW-1185">Reference proteome</keyword>
<keyword evidence="1 4" id="KW-0489">Methyltransferase</keyword>
<dbReference type="SUPFAM" id="SSF53335">
    <property type="entry name" value="S-adenosyl-L-methionine-dependent methyltransferases"/>
    <property type="match status" value="1"/>
</dbReference>
<protein>
    <submittedName>
        <fullName evidence="4">O-methyltransferase</fullName>
        <ecNumber evidence="4">2.1.1.-</ecNumber>
    </submittedName>
</protein>
<dbReference type="RefSeq" id="WP_415862556.1">
    <property type="nucleotide sequence ID" value="NZ_CP134536.1"/>
</dbReference>
<evidence type="ECO:0000256" key="3">
    <source>
        <dbReference type="ARBA" id="ARBA00022691"/>
    </source>
</evidence>
<keyword evidence="3" id="KW-0949">S-adenosyl-L-methionine</keyword>
<dbReference type="EMBL" id="CP134536">
    <property type="protein sequence ID" value="WNH12575.1"/>
    <property type="molecule type" value="Genomic_DNA"/>
</dbReference>
<evidence type="ECO:0000313" key="5">
    <source>
        <dbReference type="Proteomes" id="UP001303407"/>
    </source>
</evidence>
<evidence type="ECO:0000256" key="2">
    <source>
        <dbReference type="ARBA" id="ARBA00022679"/>
    </source>
</evidence>
<dbReference type="InterPro" id="IPR029063">
    <property type="entry name" value="SAM-dependent_MTases_sf"/>
</dbReference>
<name>A0ABY9Y3Q2_9FLAO</name>
<accession>A0ABY9Y3Q2</accession>
<dbReference type="Pfam" id="PF01596">
    <property type="entry name" value="Methyltransf_3"/>
    <property type="match status" value="1"/>
</dbReference>
<dbReference type="PROSITE" id="PS51682">
    <property type="entry name" value="SAM_OMT_I"/>
    <property type="match status" value="1"/>
</dbReference>
<dbReference type="EC" id="2.1.1.-" evidence="4"/>
<proteinExistence type="predicted"/>
<reference evidence="4 5" key="1">
    <citation type="submission" date="2023-09" db="EMBL/GenBank/DDBJ databases">
        <title>Thalassobella suaedae gen. nov., sp. nov., a marine bacterium of the family Flavobacteriaceae isolated from a halophyte Suaeda japonica.</title>
        <authorList>
            <person name="Lee S.Y."/>
            <person name="Hwang C.Y."/>
        </authorList>
    </citation>
    <scope>NUCLEOTIDE SEQUENCE [LARGE SCALE GENOMIC DNA]</scope>
    <source>
        <strain evidence="4 5">HL-DH10</strain>
    </source>
</reference>
<dbReference type="CDD" id="cd02440">
    <property type="entry name" value="AdoMet_MTases"/>
    <property type="match status" value="1"/>
</dbReference>
<dbReference type="Gene3D" id="3.40.50.150">
    <property type="entry name" value="Vaccinia Virus protein VP39"/>
    <property type="match status" value="1"/>
</dbReference>
<dbReference type="GO" id="GO:0032259">
    <property type="term" value="P:methylation"/>
    <property type="evidence" value="ECO:0007669"/>
    <property type="project" value="UniProtKB-KW"/>
</dbReference>
<keyword evidence="2 4" id="KW-0808">Transferase</keyword>
<dbReference type="GO" id="GO:0008168">
    <property type="term" value="F:methyltransferase activity"/>
    <property type="evidence" value="ECO:0007669"/>
    <property type="project" value="UniProtKB-KW"/>
</dbReference>
<organism evidence="4 5">
    <name type="scientific">Thalassobellus suaedae</name>
    <dbReference type="NCBI Taxonomy" id="3074124"/>
    <lineage>
        <taxon>Bacteria</taxon>
        <taxon>Pseudomonadati</taxon>
        <taxon>Bacteroidota</taxon>
        <taxon>Flavobacteriia</taxon>
        <taxon>Flavobacteriales</taxon>
        <taxon>Flavobacteriaceae</taxon>
        <taxon>Thalassobellus</taxon>
    </lineage>
</organism>
<evidence type="ECO:0000313" key="4">
    <source>
        <dbReference type="EMBL" id="WNH12575.1"/>
    </source>
</evidence>
<dbReference type="InterPro" id="IPR002935">
    <property type="entry name" value="SAM_O-MeTrfase"/>
</dbReference>
<dbReference type="PANTHER" id="PTHR43167:SF1">
    <property type="entry name" value="PUTATIVE (AFU_ORTHOLOGUE AFUA_6G01830)-RELATED"/>
    <property type="match status" value="1"/>
</dbReference>